<gene>
    <name evidence="2" type="ORF">RGQ13_18115</name>
</gene>
<keyword evidence="2" id="KW-0223">Dioxygenase</keyword>
<dbReference type="RefSeq" id="WP_348391132.1">
    <property type="nucleotide sequence ID" value="NZ_CP134145.1"/>
</dbReference>
<evidence type="ECO:0000256" key="1">
    <source>
        <dbReference type="ARBA" id="ARBA00001954"/>
    </source>
</evidence>
<sequence length="262" mass="29255">MQTFNTSEKKSEIVQALLKDGGVIVKDQASDEIVENVKTELSSAFEREGHLFENDFNGYKTLRLSGVLALSRTASELIAHPLVIDVADNILKRHCECYRIGSSTAIKIQPGEAEQVLHRDDDFYPIRIPDVEFQIAAMWALDDFTLYNGATRVVPGSQDLRDSSNVKASDITQAVMAKGSVFLYLGSTLHGGGANKTRAPRSGLITTYSLGWLRQEENQYLTIPRETVNSYPEKIRRLMGYQSHGDYLGVYPDDPDGNWFES</sequence>
<dbReference type="Gene3D" id="2.60.120.620">
    <property type="entry name" value="q2cbj1_9rhob like domain"/>
    <property type="match status" value="1"/>
</dbReference>
<dbReference type="InterPro" id="IPR008775">
    <property type="entry name" value="Phytyl_CoA_dOase-like"/>
</dbReference>
<dbReference type="EMBL" id="CP134145">
    <property type="protein sequence ID" value="WNC72012.1"/>
    <property type="molecule type" value="Genomic_DNA"/>
</dbReference>
<dbReference type="SUPFAM" id="SSF51197">
    <property type="entry name" value="Clavaminate synthase-like"/>
    <property type="match status" value="1"/>
</dbReference>
<name>A0ABY9TT73_9GAMM</name>
<keyword evidence="2" id="KW-0560">Oxidoreductase</keyword>
<proteinExistence type="predicted"/>
<dbReference type="Pfam" id="PF05721">
    <property type="entry name" value="PhyH"/>
    <property type="match status" value="1"/>
</dbReference>
<comment type="cofactor">
    <cofactor evidence="1">
        <name>Fe(2+)</name>
        <dbReference type="ChEBI" id="CHEBI:29033"/>
    </cofactor>
</comment>
<organism evidence="2 3">
    <name type="scientific">Thalassotalea psychrophila</name>
    <dbReference type="NCBI Taxonomy" id="3065647"/>
    <lineage>
        <taxon>Bacteria</taxon>
        <taxon>Pseudomonadati</taxon>
        <taxon>Pseudomonadota</taxon>
        <taxon>Gammaproteobacteria</taxon>
        <taxon>Alteromonadales</taxon>
        <taxon>Colwelliaceae</taxon>
        <taxon>Thalassotalea</taxon>
    </lineage>
</organism>
<dbReference type="GO" id="GO:0051213">
    <property type="term" value="F:dioxygenase activity"/>
    <property type="evidence" value="ECO:0007669"/>
    <property type="project" value="UniProtKB-KW"/>
</dbReference>
<evidence type="ECO:0000313" key="3">
    <source>
        <dbReference type="Proteomes" id="UP001258994"/>
    </source>
</evidence>
<accession>A0ABY9TT73</accession>
<dbReference type="PANTHER" id="PTHR20883:SF48">
    <property type="entry name" value="ECTOINE DIOXYGENASE"/>
    <property type="match status" value="1"/>
</dbReference>
<dbReference type="PANTHER" id="PTHR20883">
    <property type="entry name" value="PHYTANOYL-COA DIOXYGENASE DOMAIN CONTAINING 1"/>
    <property type="match status" value="1"/>
</dbReference>
<reference evidence="3" key="1">
    <citation type="submission" date="2023-09" db="EMBL/GenBank/DDBJ databases">
        <authorList>
            <person name="Zhang C."/>
        </authorList>
    </citation>
    <scope>NUCLEOTIDE SEQUENCE [LARGE SCALE GENOMIC DNA]</scope>
    <source>
        <strain evidence="3">SQ149</strain>
    </source>
</reference>
<dbReference type="Proteomes" id="UP001258994">
    <property type="component" value="Chromosome"/>
</dbReference>
<protein>
    <submittedName>
        <fullName evidence="2">Phytanoyl-CoA dioxygenase family protein</fullName>
    </submittedName>
</protein>
<evidence type="ECO:0000313" key="2">
    <source>
        <dbReference type="EMBL" id="WNC72012.1"/>
    </source>
</evidence>
<keyword evidence="3" id="KW-1185">Reference proteome</keyword>